<keyword evidence="4" id="KW-1185">Reference proteome</keyword>
<evidence type="ECO:0000256" key="2">
    <source>
        <dbReference type="SAM" id="MobiDB-lite"/>
    </source>
</evidence>
<protein>
    <submittedName>
        <fullName evidence="5">NUT family member 1</fullName>
    </submittedName>
</protein>
<gene>
    <name evidence="5" type="primary">NUTM1</name>
</gene>
<dbReference type="PANTHER" id="PTHR22879">
    <property type="entry name" value="NUT FAMILY MEMBER 1"/>
    <property type="match status" value="1"/>
</dbReference>
<dbReference type="InterPro" id="IPR024309">
    <property type="entry name" value="NUT_N"/>
</dbReference>
<feature type="compositionally biased region" description="Acidic residues" evidence="2">
    <location>
        <begin position="993"/>
        <end position="1006"/>
    </location>
</feature>
<dbReference type="RefSeq" id="XP_060030171.1">
    <property type="nucleotide sequence ID" value="XM_060174188.1"/>
</dbReference>
<feature type="compositionally biased region" description="Basic residues" evidence="2">
    <location>
        <begin position="337"/>
        <end position="352"/>
    </location>
</feature>
<proteinExistence type="inferred from homology"/>
<evidence type="ECO:0000313" key="5">
    <source>
        <dbReference type="RefSeq" id="XP_060030171.1"/>
    </source>
</evidence>
<feature type="region of interest" description="Disordered" evidence="2">
    <location>
        <begin position="976"/>
        <end position="1008"/>
    </location>
</feature>
<dbReference type="PANTHER" id="PTHR22879:SF13">
    <property type="entry name" value="NUT FAMILY MEMBER 1"/>
    <property type="match status" value="1"/>
</dbReference>
<evidence type="ECO:0000259" key="3">
    <source>
        <dbReference type="Pfam" id="PF12881"/>
    </source>
</evidence>
<feature type="domain" description="Nuclear Testis protein N-terminal" evidence="3">
    <location>
        <begin position="897"/>
        <end position="1120"/>
    </location>
</feature>
<evidence type="ECO:0000256" key="1">
    <source>
        <dbReference type="ARBA" id="ARBA00010586"/>
    </source>
</evidence>
<dbReference type="Pfam" id="PF12881">
    <property type="entry name" value="NUT"/>
    <property type="match status" value="2"/>
</dbReference>
<dbReference type="GeneID" id="103112311"/>
<dbReference type="Proteomes" id="UP001652624">
    <property type="component" value="Chromosome 16"/>
</dbReference>
<name>A0ABM3W0T4_ERIEU</name>
<feature type="region of interest" description="Disordered" evidence="2">
    <location>
        <begin position="1023"/>
        <end position="1123"/>
    </location>
</feature>
<reference evidence="5" key="1">
    <citation type="submission" date="2025-08" db="UniProtKB">
        <authorList>
            <consortium name="RefSeq"/>
        </authorList>
    </citation>
    <scope>IDENTIFICATION</scope>
</reference>
<accession>A0ABM3W0T4</accession>
<sequence length="1123" mass="119800">MTSDGASPLPGPDMTMKPGATLSSFSAIPLSPPGSDWPDQPTWEPPPTQPSMSSAFPPSSPLVLSTYPSPMLVTGSGGPGPSGVGGGKVIVKVKTEGGPAEPSQAQNFILTQTALNWIASGTSDGPPPQYVTATNVKPFPPPKAAPGISQESLPAFPLQALPPPAAQLAPIVPPEKAWPGPHGAVGEGGPEAAPAKPSLGDLAYTSKGVYENFRRWQRYKTLAQRHESQSPDVEALSCFLIPVLRSLARLKPTMTLEEGLPRAVQEWERTSNFDRMIFYEMAEKFMEFESEEEIQIQNTQLMNGSQGLPPAAPVKLSPPGPQPPEVCQPPVYIPKKAASKARAPRRRQRKTQRPPATQAPKEIPPEAVKEYADIMEGLAVSLLATTEPDDKQEEEQPQEAWLYPDLGLLNYMDDLCSQEDFVSKVEAVIHPRFLEDLLSPEQQRDPLALIEELEQEEGLSLAELVEKRLLALEEDEDTEAPLTCSGAQSDSSPSISDEDEEGGGRLRLLPGSRVVGGSICLGKAASPGKRVRDIHNGQEQALDGMRWVHRDGVTQPLPRGWDLQLPLAVPLPLGTETRGSGKVPGHIPPHQDDSLGRPRSLELSLVAGQPSEVLPLCWQEAPQLEIVPDLDVGLTELAPLQGQSFEEQGLGLQTGQQMGGLGEHPLEELSAAGQETSSGAIWGEDRGPLIVQNYENCSPRAAGDRDSLSPGFWLSSDMVAVDLELPFQIEEVTENFHTGDCVAEPQGGSGTPGSKSNISLASGEATAPGDAGDSIVPCRGSDVTVAVEERNYYSLQGAPKAYSPVSQEHGEPSPGTTLAPSELWAEDYAPLLDSRIASPVLGASKETFLPACQDHLLILGTLDASFPEASHEDGSRGTSIFPLLETTEYASTPDIGDAQGLQLGVFEDICPPDFDSHDPQRKGREDADLSKFRDLAPSAGDQESHAHKILKSMAFPQSHGSVSSVWATRDGALVPRESYSPVSGSAVRAAAKEEDEEEEEEEEDESLSSFAYLLASKLSLSTPGLPPGLASGLPPTGQGSQSVSHSLSAEASSLSQASNSAANPGMQASVGGSSPVGKRPHLEGELGVSEKPLALEVVRSTQPRKRRCDSFALGRRKKRRRSQ</sequence>
<feature type="compositionally biased region" description="Basic residues" evidence="2">
    <location>
        <begin position="1114"/>
        <end position="1123"/>
    </location>
</feature>
<feature type="region of interest" description="Disordered" evidence="2">
    <location>
        <begin position="475"/>
        <end position="510"/>
    </location>
</feature>
<organism evidence="4 5">
    <name type="scientific">Erinaceus europaeus</name>
    <name type="common">Western European hedgehog</name>
    <dbReference type="NCBI Taxonomy" id="9365"/>
    <lineage>
        <taxon>Eukaryota</taxon>
        <taxon>Metazoa</taxon>
        <taxon>Chordata</taxon>
        <taxon>Craniata</taxon>
        <taxon>Vertebrata</taxon>
        <taxon>Euteleostomi</taxon>
        <taxon>Mammalia</taxon>
        <taxon>Eutheria</taxon>
        <taxon>Laurasiatheria</taxon>
        <taxon>Eulipotyphla</taxon>
        <taxon>Erinaceidae</taxon>
        <taxon>Erinaceinae</taxon>
        <taxon>Erinaceus</taxon>
    </lineage>
</organism>
<feature type="domain" description="Nuclear Testis protein N-terminal" evidence="3">
    <location>
        <begin position="14"/>
        <end position="499"/>
    </location>
</feature>
<feature type="compositionally biased region" description="Pro residues" evidence="2">
    <location>
        <begin position="310"/>
        <end position="327"/>
    </location>
</feature>
<evidence type="ECO:0000313" key="4">
    <source>
        <dbReference type="Proteomes" id="UP001652624"/>
    </source>
</evidence>
<feature type="region of interest" description="Disordered" evidence="2">
    <location>
        <begin position="1"/>
        <end position="59"/>
    </location>
</feature>
<feature type="region of interest" description="Disordered" evidence="2">
    <location>
        <begin position="740"/>
        <end position="777"/>
    </location>
</feature>
<comment type="similarity">
    <text evidence="1">Belongs to the NUT family.</text>
</comment>
<feature type="compositionally biased region" description="Low complexity" evidence="2">
    <location>
        <begin position="1023"/>
        <end position="1063"/>
    </location>
</feature>
<feature type="region of interest" description="Disordered" evidence="2">
    <location>
        <begin position="576"/>
        <end position="597"/>
    </location>
</feature>
<feature type="region of interest" description="Disordered" evidence="2">
    <location>
        <begin position="303"/>
        <end position="365"/>
    </location>
</feature>
<dbReference type="InterPro" id="IPR024310">
    <property type="entry name" value="NUT"/>
</dbReference>